<organism evidence="1 2">
    <name type="scientific">Popillia japonica</name>
    <name type="common">Japanese beetle</name>
    <dbReference type="NCBI Taxonomy" id="7064"/>
    <lineage>
        <taxon>Eukaryota</taxon>
        <taxon>Metazoa</taxon>
        <taxon>Ecdysozoa</taxon>
        <taxon>Arthropoda</taxon>
        <taxon>Hexapoda</taxon>
        <taxon>Insecta</taxon>
        <taxon>Pterygota</taxon>
        <taxon>Neoptera</taxon>
        <taxon>Endopterygota</taxon>
        <taxon>Coleoptera</taxon>
        <taxon>Polyphaga</taxon>
        <taxon>Scarabaeiformia</taxon>
        <taxon>Scarabaeidae</taxon>
        <taxon>Rutelinae</taxon>
        <taxon>Popillia</taxon>
    </lineage>
</organism>
<evidence type="ECO:0000313" key="1">
    <source>
        <dbReference type="EMBL" id="KAK9731700.1"/>
    </source>
</evidence>
<dbReference type="Proteomes" id="UP001458880">
    <property type="component" value="Unassembled WGS sequence"/>
</dbReference>
<evidence type="ECO:0000313" key="2">
    <source>
        <dbReference type="Proteomes" id="UP001458880"/>
    </source>
</evidence>
<gene>
    <name evidence="1" type="ORF">QE152_g13414</name>
</gene>
<protein>
    <submittedName>
        <fullName evidence="1">Uncharacterized protein</fullName>
    </submittedName>
</protein>
<sequence length="148" mass="17266">MVFVISMLKVGGDNLSSVSDAVKPFLQELANKIKMSSRMRFITQTNLNCSENYCRILQSFIERYTMMRQNLTGILNIWFHCRPLIEDVNQSMMSMILTMLQNVTTVLTMLQNVTTVNNQLTESEICEWINGDEEHLRCIMMRATRKRM</sequence>
<proteinExistence type="predicted"/>
<reference evidence="1 2" key="1">
    <citation type="journal article" date="2024" name="BMC Genomics">
        <title>De novo assembly and annotation of Popillia japonica's genome with initial clues to its potential as an invasive pest.</title>
        <authorList>
            <person name="Cucini C."/>
            <person name="Boschi S."/>
            <person name="Funari R."/>
            <person name="Cardaioli E."/>
            <person name="Iannotti N."/>
            <person name="Marturano G."/>
            <person name="Paoli F."/>
            <person name="Bruttini M."/>
            <person name="Carapelli A."/>
            <person name="Frati F."/>
            <person name="Nardi F."/>
        </authorList>
    </citation>
    <scope>NUCLEOTIDE SEQUENCE [LARGE SCALE GENOMIC DNA]</scope>
    <source>
        <strain evidence="1">DMR45628</strain>
    </source>
</reference>
<name>A0AAW1LDP7_POPJA</name>
<dbReference type="EMBL" id="JASPKY010000128">
    <property type="protein sequence ID" value="KAK9731700.1"/>
    <property type="molecule type" value="Genomic_DNA"/>
</dbReference>
<dbReference type="AlphaFoldDB" id="A0AAW1LDP7"/>
<keyword evidence="2" id="KW-1185">Reference proteome</keyword>
<accession>A0AAW1LDP7</accession>
<comment type="caution">
    <text evidence="1">The sequence shown here is derived from an EMBL/GenBank/DDBJ whole genome shotgun (WGS) entry which is preliminary data.</text>
</comment>